<accession>A0A9N9XAS0</accession>
<keyword evidence="9" id="KW-0458">Lysosome</keyword>
<name>A0A9N9XAS0_DIABA</name>
<keyword evidence="3" id="KW-0813">Transport</keyword>
<evidence type="ECO:0000256" key="3">
    <source>
        <dbReference type="ARBA" id="ARBA00022448"/>
    </source>
</evidence>
<evidence type="ECO:0000256" key="5">
    <source>
        <dbReference type="ARBA" id="ARBA00022737"/>
    </source>
</evidence>
<keyword evidence="4 11" id="KW-0812">Transmembrane</keyword>
<dbReference type="GO" id="GO:0015184">
    <property type="term" value="F:L-cystine transmembrane transporter activity"/>
    <property type="evidence" value="ECO:0007669"/>
    <property type="project" value="TreeGrafter"/>
</dbReference>
<dbReference type="GO" id="GO:0015293">
    <property type="term" value="F:symporter activity"/>
    <property type="evidence" value="ECO:0007669"/>
    <property type="project" value="UniProtKB-KW"/>
</dbReference>
<sequence length="372" mass="42522">MEVLSSSKLALTILSVLCLCQHTLSTISVSTHDARIKLHDTFLIEITVPAGDVKHNDETISLISQHNDIINPNMSEIVLLNINEDEIFPINIITSRAGHSDLYANASSNETDVSDVFVRFTVYKKDGLDTFSAVIGWIYFVAWSVSFYPQIYINWKRKSVVGLNFDFIALNVVGFSLYSLFNLGLYYIPEIRDEYAHRYPRGLNPVKVNDIVFAVHAFIATILTIIQCFIYEREDQRVSTTARGILGIFGVFILISIILSACNVIHWLDLLYYCSYVKLTITLIKYIPQAYMNYKRKSTIGWSIGNIFLDFTGGTLSMLQMMVDAYNYDDWVSIFGDPTKFGLGLFSVVFDIFFIVQHYILYRHSRYDVDLP</sequence>
<evidence type="ECO:0000256" key="6">
    <source>
        <dbReference type="ARBA" id="ARBA00022847"/>
    </source>
</evidence>
<feature type="transmembrane region" description="Helical" evidence="11">
    <location>
        <begin position="244"/>
        <end position="264"/>
    </location>
</feature>
<keyword evidence="14" id="KW-1185">Reference proteome</keyword>
<keyword evidence="12" id="KW-0732">Signal</keyword>
<feature type="transmembrane region" description="Helical" evidence="11">
    <location>
        <begin position="341"/>
        <end position="362"/>
    </location>
</feature>
<dbReference type="AlphaFoldDB" id="A0A9N9XAS0"/>
<evidence type="ECO:0000256" key="10">
    <source>
        <dbReference type="ARBA" id="ARBA00048473"/>
    </source>
</evidence>
<evidence type="ECO:0008006" key="15">
    <source>
        <dbReference type="Google" id="ProtNLM"/>
    </source>
</evidence>
<organism evidence="13 14">
    <name type="scientific">Diabrotica balteata</name>
    <name type="common">Banded cucumber beetle</name>
    <dbReference type="NCBI Taxonomy" id="107213"/>
    <lineage>
        <taxon>Eukaryota</taxon>
        <taxon>Metazoa</taxon>
        <taxon>Ecdysozoa</taxon>
        <taxon>Arthropoda</taxon>
        <taxon>Hexapoda</taxon>
        <taxon>Insecta</taxon>
        <taxon>Pterygota</taxon>
        <taxon>Neoptera</taxon>
        <taxon>Endopterygota</taxon>
        <taxon>Coleoptera</taxon>
        <taxon>Polyphaga</taxon>
        <taxon>Cucujiformia</taxon>
        <taxon>Chrysomeloidea</taxon>
        <taxon>Chrysomelidae</taxon>
        <taxon>Galerucinae</taxon>
        <taxon>Diabroticina</taxon>
        <taxon>Diabroticites</taxon>
        <taxon>Diabrotica</taxon>
    </lineage>
</organism>
<proteinExistence type="inferred from homology"/>
<feature type="signal peptide" evidence="12">
    <location>
        <begin position="1"/>
        <end position="25"/>
    </location>
</feature>
<keyword evidence="8 11" id="KW-0472">Membrane</keyword>
<feature type="chain" id="PRO_5040228787" description="Cystinosin" evidence="12">
    <location>
        <begin position="26"/>
        <end position="372"/>
    </location>
</feature>
<comment type="catalytic activity">
    <reaction evidence="10">
        <text>L-cystine(out) + H(+)(out) = L-cystine(in) + H(+)(in)</text>
        <dbReference type="Rhea" id="RHEA:66172"/>
        <dbReference type="ChEBI" id="CHEBI:15378"/>
        <dbReference type="ChEBI" id="CHEBI:35491"/>
    </reaction>
    <physiologicalReaction direction="left-to-right" evidence="10">
        <dbReference type="Rhea" id="RHEA:66173"/>
    </physiologicalReaction>
</comment>
<evidence type="ECO:0000313" key="13">
    <source>
        <dbReference type="EMBL" id="CAG9831864.1"/>
    </source>
</evidence>
<comment type="similarity">
    <text evidence="2">Belongs to the cystinosin family.</text>
</comment>
<dbReference type="FunFam" id="1.20.1280.290:FF:000016">
    <property type="entry name" value="Cystinosin homolog"/>
    <property type="match status" value="1"/>
</dbReference>
<evidence type="ECO:0000256" key="4">
    <source>
        <dbReference type="ARBA" id="ARBA00022692"/>
    </source>
</evidence>
<feature type="transmembrane region" description="Helical" evidence="11">
    <location>
        <begin position="167"/>
        <end position="188"/>
    </location>
</feature>
<evidence type="ECO:0000313" key="14">
    <source>
        <dbReference type="Proteomes" id="UP001153709"/>
    </source>
</evidence>
<dbReference type="InterPro" id="IPR005282">
    <property type="entry name" value="LC_transporter"/>
</dbReference>
<protein>
    <recommendedName>
        <fullName evidence="15">Cystinosin</fullName>
    </recommendedName>
</protein>
<dbReference type="NCBIfam" id="TIGR00951">
    <property type="entry name" value="2A43"/>
    <property type="match status" value="1"/>
</dbReference>
<dbReference type="InterPro" id="IPR006603">
    <property type="entry name" value="PQ-loop_rpt"/>
</dbReference>
<comment type="subcellular location">
    <subcellularLocation>
        <location evidence="1">Lysosome membrane</location>
        <topology evidence="1">Multi-pass membrane protein</topology>
    </subcellularLocation>
</comment>
<dbReference type="PANTHER" id="PTHR13131">
    <property type="entry name" value="CYSTINOSIN"/>
    <property type="match status" value="1"/>
</dbReference>
<dbReference type="Gene3D" id="1.20.1280.290">
    <property type="match status" value="2"/>
</dbReference>
<dbReference type="FunFam" id="1.20.1280.290:FF:000022">
    <property type="entry name" value="Cystinosin homolog"/>
    <property type="match status" value="1"/>
</dbReference>
<feature type="transmembrane region" description="Helical" evidence="11">
    <location>
        <begin position="270"/>
        <end position="288"/>
    </location>
</feature>
<dbReference type="EMBL" id="OU898278">
    <property type="protein sequence ID" value="CAG9831864.1"/>
    <property type="molecule type" value="Genomic_DNA"/>
</dbReference>
<dbReference type="SMART" id="SM00679">
    <property type="entry name" value="CTNS"/>
    <property type="match status" value="2"/>
</dbReference>
<keyword evidence="6" id="KW-0769">Symport</keyword>
<feature type="transmembrane region" description="Helical" evidence="11">
    <location>
        <begin position="300"/>
        <end position="321"/>
    </location>
</feature>
<dbReference type="GO" id="GO:0005765">
    <property type="term" value="C:lysosomal membrane"/>
    <property type="evidence" value="ECO:0007669"/>
    <property type="project" value="UniProtKB-SubCell"/>
</dbReference>
<keyword evidence="5" id="KW-0677">Repeat</keyword>
<keyword evidence="7 11" id="KW-1133">Transmembrane helix</keyword>
<evidence type="ECO:0000256" key="7">
    <source>
        <dbReference type="ARBA" id="ARBA00022989"/>
    </source>
</evidence>
<evidence type="ECO:0000256" key="8">
    <source>
        <dbReference type="ARBA" id="ARBA00023136"/>
    </source>
</evidence>
<evidence type="ECO:0000256" key="2">
    <source>
        <dbReference type="ARBA" id="ARBA00006855"/>
    </source>
</evidence>
<dbReference type="OrthoDB" id="75720at2759"/>
<evidence type="ECO:0000256" key="1">
    <source>
        <dbReference type="ARBA" id="ARBA00004155"/>
    </source>
</evidence>
<evidence type="ECO:0000256" key="12">
    <source>
        <dbReference type="SAM" id="SignalP"/>
    </source>
</evidence>
<evidence type="ECO:0000256" key="11">
    <source>
        <dbReference type="SAM" id="Phobius"/>
    </source>
</evidence>
<feature type="transmembrane region" description="Helical" evidence="11">
    <location>
        <begin position="134"/>
        <end position="155"/>
    </location>
</feature>
<dbReference type="PANTHER" id="PTHR13131:SF5">
    <property type="entry name" value="CYSTINOSIN"/>
    <property type="match status" value="1"/>
</dbReference>
<feature type="transmembrane region" description="Helical" evidence="11">
    <location>
        <begin position="211"/>
        <end position="232"/>
    </location>
</feature>
<gene>
    <name evidence="13" type="ORF">DIABBA_LOCUS5416</name>
</gene>
<evidence type="ECO:0000256" key="9">
    <source>
        <dbReference type="ARBA" id="ARBA00023228"/>
    </source>
</evidence>
<dbReference type="Pfam" id="PF04193">
    <property type="entry name" value="PQ-loop"/>
    <property type="match status" value="2"/>
</dbReference>
<reference evidence="13" key="1">
    <citation type="submission" date="2022-01" db="EMBL/GenBank/DDBJ databases">
        <authorList>
            <person name="King R."/>
        </authorList>
    </citation>
    <scope>NUCLEOTIDE SEQUENCE</scope>
</reference>
<dbReference type="Proteomes" id="UP001153709">
    <property type="component" value="Chromosome 3"/>
</dbReference>